<protein>
    <submittedName>
        <fullName evidence="4">Transglutaminase 4</fullName>
    </submittedName>
</protein>
<dbReference type="PANTHER" id="PTHR11590:SF70">
    <property type="entry name" value="PROTEIN-GLUTAMINE GAMMA-GLUTAMYLTRANSFERASE 4"/>
    <property type="match status" value="1"/>
</dbReference>
<dbReference type="PIRSF" id="PIRSF000459">
    <property type="entry name" value="TGM_EBP42"/>
    <property type="match status" value="1"/>
</dbReference>
<organism evidence="4 5">
    <name type="scientific">Varanus komodoensis</name>
    <name type="common">Komodo dragon</name>
    <dbReference type="NCBI Taxonomy" id="61221"/>
    <lineage>
        <taxon>Eukaryota</taxon>
        <taxon>Metazoa</taxon>
        <taxon>Chordata</taxon>
        <taxon>Craniata</taxon>
        <taxon>Vertebrata</taxon>
        <taxon>Euteleostomi</taxon>
        <taxon>Lepidosauria</taxon>
        <taxon>Squamata</taxon>
        <taxon>Bifurcata</taxon>
        <taxon>Unidentata</taxon>
        <taxon>Episquamata</taxon>
        <taxon>Toxicofera</taxon>
        <taxon>Anguimorpha</taxon>
        <taxon>Paleoanguimorpha</taxon>
        <taxon>Varanoidea</taxon>
        <taxon>Varanidae</taxon>
        <taxon>Varanus</taxon>
    </lineage>
</organism>
<dbReference type="SMART" id="SM00460">
    <property type="entry name" value="TGc"/>
    <property type="match status" value="1"/>
</dbReference>
<dbReference type="GO" id="GO:0003810">
    <property type="term" value="F:protein-glutamine gamma-glutamyltransferase activity"/>
    <property type="evidence" value="ECO:0007669"/>
    <property type="project" value="InterPro"/>
</dbReference>
<feature type="active site" evidence="2">
    <location>
        <position position="349"/>
    </location>
</feature>
<dbReference type="SUPFAM" id="SSF49309">
    <property type="entry name" value="Transglutaminase, two C-terminal domains"/>
    <property type="match status" value="2"/>
</dbReference>
<feature type="active site" evidence="2">
    <location>
        <position position="326"/>
    </location>
</feature>
<reference evidence="4" key="1">
    <citation type="submission" date="2025-08" db="UniProtKB">
        <authorList>
            <consortium name="Ensembl"/>
        </authorList>
    </citation>
    <scope>IDENTIFICATION</scope>
</reference>
<dbReference type="Ensembl" id="ENSVKKT00000000322.1">
    <property type="protein sequence ID" value="ENSVKKP00000000307.1"/>
    <property type="gene ID" value="ENSVKKG00000000187.1"/>
</dbReference>
<accession>A0A8D2IG27</accession>
<dbReference type="InterPro" id="IPR038765">
    <property type="entry name" value="Papain-like_cys_pep_sf"/>
</dbReference>
<dbReference type="InterPro" id="IPR002931">
    <property type="entry name" value="Transglutaminase-like"/>
</dbReference>
<comment type="similarity">
    <text evidence="1">Belongs to the transglutaminase superfamily. Transglutaminase family.</text>
</comment>
<keyword evidence="5" id="KW-1185">Reference proteome</keyword>
<dbReference type="InterPro" id="IPR014756">
    <property type="entry name" value="Ig_E-set"/>
</dbReference>
<feature type="active site" evidence="2">
    <location>
        <position position="267"/>
    </location>
</feature>
<dbReference type="InterPro" id="IPR008958">
    <property type="entry name" value="Transglutaminase_C"/>
</dbReference>
<dbReference type="SUPFAM" id="SSF54001">
    <property type="entry name" value="Cysteine proteinases"/>
    <property type="match status" value="1"/>
</dbReference>
<dbReference type="FunFam" id="2.60.40.10:FF:001482">
    <property type="entry name" value="Protein-glutamine gamma-glutamyltransferase 4"/>
    <property type="match status" value="1"/>
</dbReference>
<dbReference type="InterPro" id="IPR036238">
    <property type="entry name" value="Transglutaminase_C_sf"/>
</dbReference>
<dbReference type="SUPFAM" id="SSF81296">
    <property type="entry name" value="E set domains"/>
    <property type="match status" value="1"/>
</dbReference>
<dbReference type="Pfam" id="PF00927">
    <property type="entry name" value="Transglut_C"/>
    <property type="match status" value="1"/>
</dbReference>
<dbReference type="Gene3D" id="2.60.40.10">
    <property type="entry name" value="Immunoglobulins"/>
    <property type="match status" value="3"/>
</dbReference>
<dbReference type="Pfam" id="PF00868">
    <property type="entry name" value="Transglut_N"/>
    <property type="match status" value="1"/>
</dbReference>
<dbReference type="Pfam" id="PF01841">
    <property type="entry name" value="Transglut_core"/>
    <property type="match status" value="1"/>
</dbReference>
<dbReference type="InterPro" id="IPR013783">
    <property type="entry name" value="Ig-like_fold"/>
</dbReference>
<dbReference type="Gene3D" id="3.90.260.10">
    <property type="entry name" value="Transglutaminase-like"/>
    <property type="match status" value="1"/>
</dbReference>
<evidence type="ECO:0000259" key="3">
    <source>
        <dbReference type="SMART" id="SM00460"/>
    </source>
</evidence>
<dbReference type="FunFam" id="3.90.260.10:FF:000002">
    <property type="entry name" value="Erythrocyte membrane protein band 4.2"/>
    <property type="match status" value="1"/>
</dbReference>
<evidence type="ECO:0000256" key="1">
    <source>
        <dbReference type="ARBA" id="ARBA00005968"/>
    </source>
</evidence>
<feature type="domain" description="Transglutaminase-like" evidence="3">
    <location>
        <begin position="259"/>
        <end position="352"/>
    </location>
</feature>
<reference evidence="4" key="2">
    <citation type="submission" date="2025-09" db="UniProtKB">
        <authorList>
            <consortium name="Ensembl"/>
        </authorList>
    </citation>
    <scope>IDENTIFICATION</scope>
</reference>
<dbReference type="PANTHER" id="PTHR11590">
    <property type="entry name" value="PROTEIN-GLUTAMINE GAMMA-GLUTAMYLTRANSFERASE"/>
    <property type="match status" value="1"/>
</dbReference>
<proteinExistence type="inferred from homology"/>
<sequence>MMTEGIVALGVDFLREENTRLHHTNAYNNKSLIARHGQPFCLKVTFNRLLKDNDQVKLQLSIGKQATFGPLQWPGSHDTTIYPKLVSHNILYKFKQNGKEVHVLGMLSDAIIGKYLLKVKTGSNIYSPNNNFVYILFNPWCEADTVFMPNDDERAEYVLNDTGYIYVGSAKNILGRPWNFGQFEEEVLDCCMYLLDKSKLKPNARKNPVIISRAMSALVNSEDDHGVLFANWSGHYPGGTPPLAWTGSVPILQQYYRTKTIVLYAQCWVFSGVLTTVMRSLGIPARSVTNFASAHDTDQNLRVDVYLNENGEKLSRLSRDSIWNFHVWNDVWMKRPDLPKGFDGWQAIDSTPQEASQGIYQCGPCPLKAIKNGDVYLPYDGKFLFAEVNADKVFWLVKNKKGAEKYVKLREETKVIGKNISTKAVGKNIREDITAQYKFSEGIFSSYLFSQRGNYYFPHKVMPIDLNIVVKNESAGDWTVHFAASCQLESYTGKVEESLATIKQVSLPCIGTVVQIPLKIAPDVYIKALMGVEDELMVRVNVLADIQETEEKLAEEWTLNFQYPPLKVEMAETAKINQDFTCAFIFKNTLSIPLENCKLYVEGLGIFMMEIFDQGDIAPGGIFKSMIVCAPRKTGLKKIVAKLNSNQLKGITVEKFISITE</sequence>
<dbReference type="InterPro" id="IPR001102">
    <property type="entry name" value="Transglutaminase_N"/>
</dbReference>
<dbReference type="Proteomes" id="UP000694545">
    <property type="component" value="Unplaced"/>
</dbReference>
<evidence type="ECO:0000313" key="5">
    <source>
        <dbReference type="Proteomes" id="UP000694545"/>
    </source>
</evidence>
<evidence type="ECO:0000313" key="4">
    <source>
        <dbReference type="Ensembl" id="ENSVKKP00000000307.1"/>
    </source>
</evidence>
<dbReference type="AlphaFoldDB" id="A0A8D2IG27"/>
<dbReference type="InterPro" id="IPR050779">
    <property type="entry name" value="Transglutaminase"/>
</dbReference>
<evidence type="ECO:0000256" key="2">
    <source>
        <dbReference type="PIRSR" id="PIRSR000459-1"/>
    </source>
</evidence>
<name>A0A8D2IG27_VARKO</name>
<dbReference type="InterPro" id="IPR023608">
    <property type="entry name" value="Transglutaminase_animal"/>
</dbReference>
<dbReference type="InterPro" id="IPR036985">
    <property type="entry name" value="Transglutaminase-like_sf"/>
</dbReference>